<evidence type="ECO:0000256" key="2">
    <source>
        <dbReference type="SAM" id="Coils"/>
    </source>
</evidence>
<evidence type="ECO:0000256" key="1">
    <source>
        <dbReference type="ARBA" id="ARBA00023054"/>
    </source>
</evidence>
<reference evidence="4" key="1">
    <citation type="submission" date="2019-11" db="EMBL/GenBank/DDBJ databases">
        <title>Leishmania tarentolae CDS.</title>
        <authorList>
            <person name="Goto Y."/>
            <person name="Yamagishi J."/>
        </authorList>
    </citation>
    <scope>NUCLEOTIDE SEQUENCE [LARGE SCALE GENOMIC DNA]</scope>
    <source>
        <strain evidence="4">Parrot Tar II</strain>
    </source>
</reference>
<proteinExistence type="predicted"/>
<dbReference type="GO" id="GO:0005856">
    <property type="term" value="C:cytoskeleton"/>
    <property type="evidence" value="ECO:0007669"/>
    <property type="project" value="TreeGrafter"/>
</dbReference>
<feature type="region of interest" description="Disordered" evidence="3">
    <location>
        <begin position="127"/>
        <end position="190"/>
    </location>
</feature>
<feature type="compositionally biased region" description="Polar residues" evidence="3">
    <location>
        <begin position="657"/>
        <end position="675"/>
    </location>
</feature>
<evidence type="ECO:0000256" key="3">
    <source>
        <dbReference type="SAM" id="MobiDB-lite"/>
    </source>
</evidence>
<feature type="coiled-coil region" evidence="2">
    <location>
        <begin position="208"/>
        <end position="291"/>
    </location>
</feature>
<feature type="compositionally biased region" description="Low complexity" evidence="3">
    <location>
        <begin position="693"/>
        <end position="702"/>
    </location>
</feature>
<evidence type="ECO:0000313" key="5">
    <source>
        <dbReference type="Proteomes" id="UP000419144"/>
    </source>
</evidence>
<feature type="coiled-coil region" evidence="2">
    <location>
        <begin position="533"/>
        <end position="560"/>
    </location>
</feature>
<keyword evidence="1 2" id="KW-0175">Coiled coil</keyword>
<keyword evidence="5" id="KW-1185">Reference proteome</keyword>
<dbReference type="Proteomes" id="UP000419144">
    <property type="component" value="Unassembled WGS sequence"/>
</dbReference>
<comment type="caution">
    <text evidence="4">The sequence shown here is derived from an EMBL/GenBank/DDBJ whole genome shotgun (WGS) entry which is preliminary data.</text>
</comment>
<feature type="compositionally biased region" description="Basic and acidic residues" evidence="3">
    <location>
        <begin position="424"/>
        <end position="445"/>
    </location>
</feature>
<evidence type="ECO:0000313" key="4">
    <source>
        <dbReference type="EMBL" id="GET88951.1"/>
    </source>
</evidence>
<gene>
    <name evidence="4" type="ORF">LtaPh_2412500</name>
</gene>
<dbReference type="OrthoDB" id="273818at2759"/>
<dbReference type="VEuPathDB" id="TriTrypDB:LtaPh_2412500"/>
<sequence>MYRELHQRKFKSLHEELDFLRKDFVASRKTLALLHGDKVRLERELMARVLEMNELQGKLEDAQREAVQQTPSQCWRVGSSGSRGRMCSGCCCGEQDLDGFGQCAVCKASGTRANAGDMVQVSRDTAADCGDEGERQRRCGSAKKSSEVKAPSHVSTRHTGLSLYAASGQRRSGAAAGGGTSARGPDNIDPRELIRDLRANLSRRDTALNEAQMELGSLQQIRRTLETERRRLQDNLSEVKTQRDALQTKLTSQEELHTAKVAQVSELEAHVQQLKKENDELQRQLTTVQLLYEHTGPVGNGGSSASATGVGIGRGYAQEEALREQLQLYRSKWQAAEDQMEHLHERISQLQRQLVAGGADDMATAGPLKPLPREPSGDIQAVVQEAKYTADMVALRRQHQEQLQQHIEEEQRLQRRLERAQENAAFHEDQLRQQRQDDARQHHSEVQALQAQLRTAQGELVKAQEDREHLARQLRRSTEQQTTVEVLRSQVDQLKQRLGEVGAELAQVHGREKEMSLQVQRERLQRVKSQHDLEVAQEMLEREKTEAQYLREELIIAREQLGMHEATDASVTGTAPARPCLSSTCAPSATDTEAKPCRCGARTARGTVGAEGDAETLSSELKGYVGLMRVNTALQRRINELEAQVLAPHGREKAKGGNTNSTEGEMQQAKLTNLPSERCGWSKASPDNASPPSALEQQQAAHLEAELASALQSQRALMESFAEAEKERRQLIKDNQTLADGVELLEKQLCKYQAKCALKAITVDIKATHAEGGPQRRCHRCSSTHECESRVRSRLNKARAQDHHVEVQQSAGGQLQLSHAKESESATQSLCPVSGSCRDSPGPPLRLHVQPVQHRLRPSPPRMVSR</sequence>
<name>A0A640KIC2_LEITA</name>
<feature type="compositionally biased region" description="Polar residues" evidence="3">
    <location>
        <begin position="581"/>
        <end position="591"/>
    </location>
</feature>
<feature type="region of interest" description="Disordered" evidence="3">
    <location>
        <begin position="809"/>
        <end position="847"/>
    </location>
</feature>
<feature type="region of interest" description="Disordered" evidence="3">
    <location>
        <begin position="570"/>
        <end position="594"/>
    </location>
</feature>
<dbReference type="AlphaFoldDB" id="A0A640KIC2"/>
<feature type="region of interest" description="Disordered" evidence="3">
    <location>
        <begin position="424"/>
        <end position="447"/>
    </location>
</feature>
<dbReference type="PANTHER" id="PTHR32083:SF48">
    <property type="entry name" value="TRANS-GOLGI NETWORK-LOCALIZED SYP41-INTERACTING PROTEIN 1"/>
    <property type="match status" value="1"/>
</dbReference>
<feature type="coiled-coil region" evidence="2">
    <location>
        <begin position="319"/>
        <end position="353"/>
    </location>
</feature>
<feature type="region of interest" description="Disordered" evidence="3">
    <location>
        <begin position="647"/>
        <end position="702"/>
    </location>
</feature>
<protein>
    <submittedName>
        <fullName evidence="4">Actin-interacting protein-like protein</fullName>
    </submittedName>
</protein>
<dbReference type="PANTHER" id="PTHR32083">
    <property type="entry name" value="CILIA AND FLAGELLA-ASSOCIATED PROTEIN 58-RELATED"/>
    <property type="match status" value="1"/>
</dbReference>
<feature type="coiled-coil region" evidence="2">
    <location>
        <begin position="3"/>
        <end position="65"/>
    </location>
</feature>
<dbReference type="EMBL" id="BLBS01000031">
    <property type="protein sequence ID" value="GET88951.1"/>
    <property type="molecule type" value="Genomic_DNA"/>
</dbReference>
<accession>A0A640KIC2</accession>
<organism evidence="4 5">
    <name type="scientific">Leishmania tarentolae</name>
    <name type="common">Sauroleishmania tarentolae</name>
    <dbReference type="NCBI Taxonomy" id="5689"/>
    <lineage>
        <taxon>Eukaryota</taxon>
        <taxon>Discoba</taxon>
        <taxon>Euglenozoa</taxon>
        <taxon>Kinetoplastea</taxon>
        <taxon>Metakinetoplastina</taxon>
        <taxon>Trypanosomatida</taxon>
        <taxon>Trypanosomatidae</taxon>
        <taxon>Leishmaniinae</taxon>
        <taxon>Leishmania</taxon>
        <taxon>lizard Leishmania</taxon>
    </lineage>
</organism>
<feature type="compositionally biased region" description="Low complexity" evidence="3">
    <location>
        <begin position="165"/>
        <end position="174"/>
    </location>
</feature>